<protein>
    <submittedName>
        <fullName evidence="2">Lipopolysaccharide-assembly</fullName>
    </submittedName>
</protein>
<gene>
    <name evidence="2" type="ORF">TBC1_111596</name>
</gene>
<accession>A0A0S7C3H2</accession>
<keyword evidence="3" id="KW-1185">Reference proteome</keyword>
<feature type="chain" id="PRO_5006633544" evidence="1">
    <location>
        <begin position="29"/>
        <end position="172"/>
    </location>
</feature>
<dbReference type="GO" id="GO:0043165">
    <property type="term" value="P:Gram-negative-bacterium-type cell outer membrane assembly"/>
    <property type="evidence" value="ECO:0007669"/>
    <property type="project" value="InterPro"/>
</dbReference>
<feature type="signal peptide" evidence="1">
    <location>
        <begin position="1"/>
        <end position="28"/>
    </location>
</feature>
<sequence>MFQMVRRVAICLTLAATVAALQSCGVYSFTGASIPPEAKTVSISLFPNKAELVQPSLSQTFTDALRDRFSSQTNLALIPRGGDLHFEGEITGYSTEPVAITGQQTAALIRLKVTVNVRYTNKFNAKDSFETNFTRFEDYSSSLNLNAVEADLISKITEALVEDIFNKAVVNW</sequence>
<keyword evidence="1" id="KW-0732">Signal</keyword>
<dbReference type="PROSITE" id="PS51257">
    <property type="entry name" value="PROKAR_LIPOPROTEIN"/>
    <property type="match status" value="1"/>
</dbReference>
<dbReference type="GO" id="GO:0019867">
    <property type="term" value="C:outer membrane"/>
    <property type="evidence" value="ECO:0007669"/>
    <property type="project" value="InterPro"/>
</dbReference>
<dbReference type="AlphaFoldDB" id="A0A0S7C3H2"/>
<reference evidence="2" key="1">
    <citation type="journal article" date="2015" name="Genome Announc.">
        <title>Draft Genome Sequence of Bacteroidales Strain TBC1, a Novel Isolate from a Methanogenic Wastewater Treatment System.</title>
        <authorList>
            <person name="Tourlousse D.M."/>
            <person name="Matsuura N."/>
            <person name="Sun L."/>
            <person name="Toyonaga M."/>
            <person name="Kuroda K."/>
            <person name="Ohashi A."/>
            <person name="Cruz R."/>
            <person name="Yamaguchi T."/>
            <person name="Sekiguchi Y."/>
        </authorList>
    </citation>
    <scope>NUCLEOTIDE SEQUENCE [LARGE SCALE GENOMIC DNA]</scope>
    <source>
        <strain evidence="2">TBC1</strain>
    </source>
</reference>
<evidence type="ECO:0000313" key="3">
    <source>
        <dbReference type="Proteomes" id="UP000053091"/>
    </source>
</evidence>
<name>A0A0S7C3H2_9BACT</name>
<dbReference type="EMBL" id="DF968182">
    <property type="protein sequence ID" value="GAP43443.1"/>
    <property type="molecule type" value="Genomic_DNA"/>
</dbReference>
<organism evidence="2">
    <name type="scientific">Lentimicrobium saccharophilum</name>
    <dbReference type="NCBI Taxonomy" id="1678841"/>
    <lineage>
        <taxon>Bacteria</taxon>
        <taxon>Pseudomonadati</taxon>
        <taxon>Bacteroidota</taxon>
        <taxon>Bacteroidia</taxon>
        <taxon>Bacteroidales</taxon>
        <taxon>Lentimicrobiaceae</taxon>
        <taxon>Lentimicrobium</taxon>
    </lineage>
</organism>
<dbReference type="InterPro" id="IPR007485">
    <property type="entry name" value="LPS_assembly_LptE"/>
</dbReference>
<dbReference type="RefSeq" id="WP_236695645.1">
    <property type="nucleotide sequence ID" value="NZ_DF968182.1"/>
</dbReference>
<dbReference type="STRING" id="1678841.TBC1_111596"/>
<proteinExistence type="predicted"/>
<dbReference type="Pfam" id="PF04390">
    <property type="entry name" value="LptE"/>
    <property type="match status" value="1"/>
</dbReference>
<dbReference type="Proteomes" id="UP000053091">
    <property type="component" value="Unassembled WGS sequence"/>
</dbReference>
<evidence type="ECO:0000256" key="1">
    <source>
        <dbReference type="SAM" id="SignalP"/>
    </source>
</evidence>
<evidence type="ECO:0000313" key="2">
    <source>
        <dbReference type="EMBL" id="GAP43443.1"/>
    </source>
</evidence>